<dbReference type="SUPFAM" id="SSF52540">
    <property type="entry name" value="P-loop containing nucleoside triphosphate hydrolases"/>
    <property type="match status" value="1"/>
</dbReference>
<dbReference type="InterPro" id="IPR054787">
    <property type="entry name" value="TrlF_ATPase"/>
</dbReference>
<dbReference type="GO" id="GO:0000731">
    <property type="term" value="P:DNA synthesis involved in DNA repair"/>
    <property type="evidence" value="ECO:0007669"/>
    <property type="project" value="TreeGrafter"/>
</dbReference>
<keyword evidence="1" id="KW-0175">Coiled coil</keyword>
<sequence>MNKGTRFYNCDFQVHTPRDINWSGPKPVADEDRNAYATRFVLACRQKGVNAVAITDHHDLVFFPYIKAAAQNEVYDNGDPVNENDKLIVFPGVELTLSNPPCQALLILDANFPEDQLIRVLHKLSIEQNPVSEPSTIPTIAIPSDVVNGLRDLYAKLDSIDVLKGRYIVLPHTSRGHKGILRRDFYEHYVKMPCVSGYIDGAIPDDVGLKNIINGKDRNYGFRSIAVFQTSDNRKDTFEDLGTATTWVKWATPTAEALRQASLAKESRLSVTEPILPQIFLSKLSVTNSKFLGRIELNLNQQYNALIGGRGTGKSTILEYLRWGLCDQIIGVEKYESESEIQKRRQILIEKTLVPFSGEVRVTASINGIEHIVKRNSASKEILLKIGKGEFEKVTEEEIRRLIPIQAYSQKQLSSVGVRTDELKRFIQQPILNELNNIAFGLREVSKNLKGAYGNLVRKKEILNEIEELRLQHKSVSEQVQNLRKSLKGLTEEDKKVIENKELIENEQTHIQESSNEIELFKNKFQSISESINDYPSEIKPDTALLNKEALQEIQSENTKLFNLLKEKLSEITLLFSSESLSGYNTAVNKWNELKKAFDATYEQIKEKASANESIIKEINQLENRLRELTDSINERLSKVKVLGNPETIFADEKEKWYSLHQNKIDLLNKQAENFTTLSKGIIKAEVTKSINIERIQGLIVSSFTGTRISKDKIDILCQKISDSDSPLDSWKTALDELKSLAEYKILEGKPIELPETPLLTESGLNDTNIQRIVEMFSPDNWLAMVTQEIEFEPQFFYSTGNEMQDIIPFSEASAGQQATALLSVLLNQEGSPLLIDQPEDDIDNRAINDIIESIWFAKNERQLIFTSHNANLVVNGDAELVVCCDYKESSQQTQGEIKYEGAIDNPEIKKEITLIMEGGEKAFKLRKEKYGF</sequence>
<dbReference type="EMBL" id="VSSQ01000502">
    <property type="protein sequence ID" value="MPL96268.1"/>
    <property type="molecule type" value="Genomic_DNA"/>
</dbReference>
<dbReference type="Gene3D" id="3.40.50.300">
    <property type="entry name" value="P-loop containing nucleotide triphosphate hydrolases"/>
    <property type="match status" value="2"/>
</dbReference>
<evidence type="ECO:0000313" key="3">
    <source>
        <dbReference type="EMBL" id="MPL96268.1"/>
    </source>
</evidence>
<dbReference type="GO" id="GO:0006302">
    <property type="term" value="P:double-strand break repair"/>
    <property type="evidence" value="ECO:0007669"/>
    <property type="project" value="TreeGrafter"/>
</dbReference>
<dbReference type="InterPro" id="IPR016195">
    <property type="entry name" value="Pol/histidinol_Pase-like"/>
</dbReference>
<dbReference type="PANTHER" id="PTHR32182:SF22">
    <property type="entry name" value="ATP-DEPENDENT ENDONUCLEASE, OLD FAMILY-RELATED"/>
    <property type="match status" value="1"/>
</dbReference>
<protein>
    <recommendedName>
        <fullName evidence="2">ATPase AAA-type core domain-containing protein</fullName>
    </recommendedName>
</protein>
<dbReference type="InterPro" id="IPR027417">
    <property type="entry name" value="P-loop_NTPase"/>
</dbReference>
<evidence type="ECO:0000256" key="1">
    <source>
        <dbReference type="SAM" id="Coils"/>
    </source>
</evidence>
<evidence type="ECO:0000259" key="2">
    <source>
        <dbReference type="Pfam" id="PF13304"/>
    </source>
</evidence>
<dbReference type="AlphaFoldDB" id="A0A644VY27"/>
<dbReference type="Pfam" id="PF13304">
    <property type="entry name" value="AAA_21"/>
    <property type="match status" value="1"/>
</dbReference>
<dbReference type="SUPFAM" id="SSF89550">
    <property type="entry name" value="PHP domain-like"/>
    <property type="match status" value="1"/>
</dbReference>
<proteinExistence type="predicted"/>
<dbReference type="GO" id="GO:0016887">
    <property type="term" value="F:ATP hydrolysis activity"/>
    <property type="evidence" value="ECO:0007669"/>
    <property type="project" value="InterPro"/>
</dbReference>
<name>A0A644VY27_9ZZZZ</name>
<dbReference type="NCBIfam" id="NF045780">
    <property type="entry name" value="TrlF_fam_ATP"/>
    <property type="match status" value="1"/>
</dbReference>
<dbReference type="Gene3D" id="3.20.20.140">
    <property type="entry name" value="Metal-dependent hydrolases"/>
    <property type="match status" value="1"/>
</dbReference>
<comment type="caution">
    <text evidence="3">The sequence shown here is derived from an EMBL/GenBank/DDBJ whole genome shotgun (WGS) entry which is preliminary data.</text>
</comment>
<dbReference type="PANTHER" id="PTHR32182">
    <property type="entry name" value="DNA REPLICATION AND REPAIR PROTEIN RECF"/>
    <property type="match status" value="1"/>
</dbReference>
<reference evidence="3" key="1">
    <citation type="submission" date="2019-08" db="EMBL/GenBank/DDBJ databases">
        <authorList>
            <person name="Kucharzyk K."/>
            <person name="Murdoch R.W."/>
            <person name="Higgins S."/>
            <person name="Loffler F."/>
        </authorList>
    </citation>
    <scope>NUCLEOTIDE SEQUENCE</scope>
</reference>
<accession>A0A644VY27</accession>
<feature type="coiled-coil region" evidence="1">
    <location>
        <begin position="459"/>
        <end position="567"/>
    </location>
</feature>
<dbReference type="InterPro" id="IPR003959">
    <property type="entry name" value="ATPase_AAA_core"/>
</dbReference>
<gene>
    <name evidence="3" type="ORF">SDC9_42443</name>
</gene>
<dbReference type="GO" id="GO:0005524">
    <property type="term" value="F:ATP binding"/>
    <property type="evidence" value="ECO:0007669"/>
    <property type="project" value="InterPro"/>
</dbReference>
<organism evidence="3">
    <name type="scientific">bioreactor metagenome</name>
    <dbReference type="NCBI Taxonomy" id="1076179"/>
    <lineage>
        <taxon>unclassified sequences</taxon>
        <taxon>metagenomes</taxon>
        <taxon>ecological metagenomes</taxon>
    </lineage>
</organism>
<feature type="coiled-coil region" evidence="1">
    <location>
        <begin position="605"/>
        <end position="639"/>
    </location>
</feature>
<feature type="domain" description="ATPase AAA-type core" evidence="2">
    <location>
        <begin position="776"/>
        <end position="874"/>
    </location>
</feature>